<dbReference type="InterPro" id="IPR006118">
    <property type="entry name" value="Recombinase_CS"/>
</dbReference>
<gene>
    <name evidence="5" type="ORF">G9X64_21870</name>
</gene>
<sequence length="82" mass="9474">MRSGDTPMVTRIDRLARAIGDLHDIVRKLRAKGIALRATEQPIAKALGIRRASVYRVLEDTGKLTRCRPREIYGRHFFVMRR</sequence>
<dbReference type="Pfam" id="PF00239">
    <property type="entry name" value="Resolvase"/>
    <property type="match status" value="1"/>
</dbReference>
<reference evidence="5 6" key="1">
    <citation type="submission" date="2020-02" db="EMBL/GenBank/DDBJ databases">
        <authorList>
            <person name="Sun Q."/>
        </authorList>
    </citation>
    <scope>NUCLEOTIDE SEQUENCE [LARGE SCALE GENOMIC DNA]</scope>
    <source>
        <strain evidence="5 6">CCBAU 03386</strain>
    </source>
</reference>
<keyword evidence="6" id="KW-1185">Reference proteome</keyword>
<dbReference type="Gene3D" id="3.40.50.1390">
    <property type="entry name" value="Resolvase, N-terminal catalytic domain"/>
    <property type="match status" value="1"/>
</dbReference>
<evidence type="ECO:0000259" key="4">
    <source>
        <dbReference type="PROSITE" id="PS51736"/>
    </source>
</evidence>
<dbReference type="SUPFAM" id="SSF53041">
    <property type="entry name" value="Resolvase-like"/>
    <property type="match status" value="1"/>
</dbReference>
<name>A0A7Y3S8J2_9HYPH</name>
<protein>
    <submittedName>
        <fullName evidence="5">Recombinase family protein</fullName>
    </submittedName>
</protein>
<dbReference type="GO" id="GO:0015074">
    <property type="term" value="P:DNA integration"/>
    <property type="evidence" value="ECO:0007669"/>
    <property type="project" value="UniProtKB-KW"/>
</dbReference>
<keyword evidence="1" id="KW-0229">DNA integration</keyword>
<dbReference type="GO" id="GO:0000150">
    <property type="term" value="F:DNA strand exchange activity"/>
    <property type="evidence" value="ECO:0007669"/>
    <property type="project" value="InterPro"/>
</dbReference>
<dbReference type="PROSITE" id="PS00398">
    <property type="entry name" value="RECOMBINASES_2"/>
    <property type="match status" value="1"/>
</dbReference>
<evidence type="ECO:0000256" key="3">
    <source>
        <dbReference type="ARBA" id="ARBA00023172"/>
    </source>
</evidence>
<dbReference type="Proteomes" id="UP000519972">
    <property type="component" value="Unassembled WGS sequence"/>
</dbReference>
<keyword evidence="2" id="KW-0238">DNA-binding</keyword>
<comment type="caution">
    <text evidence="5">The sequence shown here is derived from an EMBL/GenBank/DDBJ whole genome shotgun (WGS) entry which is preliminary data.</text>
</comment>
<evidence type="ECO:0000256" key="2">
    <source>
        <dbReference type="ARBA" id="ARBA00023125"/>
    </source>
</evidence>
<evidence type="ECO:0000256" key="1">
    <source>
        <dbReference type="ARBA" id="ARBA00022908"/>
    </source>
</evidence>
<dbReference type="AlphaFoldDB" id="A0A7Y3S8J2"/>
<proteinExistence type="predicted"/>
<feature type="domain" description="Resolvase/invertase-type recombinase catalytic" evidence="4">
    <location>
        <begin position="1"/>
        <end position="82"/>
    </location>
</feature>
<organism evidence="5 6">
    <name type="scientific">Rhizobium sophorae</name>
    <dbReference type="NCBI Taxonomy" id="1535242"/>
    <lineage>
        <taxon>Bacteria</taxon>
        <taxon>Pseudomonadati</taxon>
        <taxon>Pseudomonadota</taxon>
        <taxon>Alphaproteobacteria</taxon>
        <taxon>Hyphomicrobiales</taxon>
        <taxon>Rhizobiaceae</taxon>
        <taxon>Rhizobium/Agrobacterium group</taxon>
        <taxon>Rhizobium</taxon>
    </lineage>
</organism>
<dbReference type="GO" id="GO:0003677">
    <property type="term" value="F:DNA binding"/>
    <property type="evidence" value="ECO:0007669"/>
    <property type="project" value="UniProtKB-KW"/>
</dbReference>
<dbReference type="InterPro" id="IPR006119">
    <property type="entry name" value="Resolv_N"/>
</dbReference>
<evidence type="ECO:0000313" key="5">
    <source>
        <dbReference type="EMBL" id="NNU39079.1"/>
    </source>
</evidence>
<dbReference type="PROSITE" id="PS51736">
    <property type="entry name" value="RECOMBINASES_3"/>
    <property type="match status" value="1"/>
</dbReference>
<dbReference type="EMBL" id="JABFCN010000034">
    <property type="protein sequence ID" value="NNU39079.1"/>
    <property type="molecule type" value="Genomic_DNA"/>
</dbReference>
<accession>A0A7Y3S8J2</accession>
<dbReference type="InterPro" id="IPR036162">
    <property type="entry name" value="Resolvase-like_N_sf"/>
</dbReference>
<keyword evidence="3" id="KW-0233">DNA recombination</keyword>
<evidence type="ECO:0000313" key="6">
    <source>
        <dbReference type="Proteomes" id="UP000519972"/>
    </source>
</evidence>